<dbReference type="NCBIfam" id="TIGR02710">
    <property type="entry name" value="TIGR02710 family CRISPR-associated CARF protein"/>
    <property type="match status" value="1"/>
</dbReference>
<dbReference type="RefSeq" id="WP_211531422.1">
    <property type="nucleotide sequence ID" value="NZ_JWHL01000017.1"/>
</dbReference>
<reference evidence="2" key="1">
    <citation type="submission" date="2014-12" db="EMBL/GenBank/DDBJ databases">
        <authorList>
            <person name="Huang H.-H."/>
            <person name="Chen S.-C."/>
            <person name="Lai M.-C."/>
        </authorList>
    </citation>
    <scope>NUCLEOTIDE SEQUENCE</scope>
    <source>
        <strain evidence="2">K1F9705b</strain>
    </source>
</reference>
<dbReference type="EMBL" id="JWHL01000017">
    <property type="protein sequence ID" value="MBR1369681.1"/>
    <property type="molecule type" value="Genomic_DNA"/>
</dbReference>
<dbReference type="AlphaFoldDB" id="A0A8J7W8H7"/>
<dbReference type="InterPro" id="IPR014082">
    <property type="entry name" value="CRISPR-assoc_prot_Cas02710"/>
</dbReference>
<accession>A0A8J7W8H7</accession>
<name>A0A8J7W8H7_9EURY</name>
<dbReference type="OrthoDB" id="115930at2157"/>
<evidence type="ECO:0000313" key="2">
    <source>
        <dbReference type="EMBL" id="MBR1369681.1"/>
    </source>
</evidence>
<organism evidence="2 3">
    <name type="scientific">Methanocalculus chunghsingensis</name>
    <dbReference type="NCBI Taxonomy" id="156457"/>
    <lineage>
        <taxon>Archaea</taxon>
        <taxon>Methanobacteriati</taxon>
        <taxon>Methanobacteriota</taxon>
        <taxon>Stenosarchaea group</taxon>
        <taxon>Methanomicrobia</taxon>
        <taxon>Methanomicrobiales</taxon>
        <taxon>Methanocalculaceae</taxon>
        <taxon>Methanocalculus</taxon>
    </lineage>
</organism>
<evidence type="ECO:0000259" key="1">
    <source>
        <dbReference type="Pfam" id="PF22205"/>
    </source>
</evidence>
<evidence type="ECO:0000313" key="3">
    <source>
        <dbReference type="Proteomes" id="UP000730161"/>
    </source>
</evidence>
<sequence>MVTLFMTVGTGSGPDREERMRNLAHGLAHGIHYHRPEEVIFFGSAESEPMVPLIRDCLKINRGMDLPPVTWIQLRNIDSFSDCFEQISDEIKRRPDEDIRIDYTSGTKTMTMSAAIASMLHRKELTVISGRRGENGLVGQGTETITQQSLYLAYNDILRETANAEFNAYRFESAKATMRKMVAVDDKNHLMQIFDAYSLWDRFDHKGAAGILAGSSDTRFSVNKGFIKQLVETDGLPYKYRMILADLLNNAGRRIEEGKYDDATGRLYRAVELITQIRLLEYDLDDINGSIRLEKLKGKVDREYFAYCEPKADGERRLRIGVREKFHLLQALGWTRARTCYEALADDLQQRNSSILAHGMTPVTRESAMTFYGKVHDLALQACGPNEMEPLLKRAVFTKL</sequence>
<dbReference type="Pfam" id="PF09670">
    <property type="entry name" value="Cas_Cas02710"/>
    <property type="match status" value="1"/>
</dbReference>
<protein>
    <recommendedName>
        <fullName evidence="1">Csm6 6H domain-containing protein</fullName>
    </recommendedName>
</protein>
<proteinExistence type="predicted"/>
<dbReference type="InterPro" id="IPR054008">
    <property type="entry name" value="Csm6_6H"/>
</dbReference>
<dbReference type="Pfam" id="PF22205">
    <property type="entry name" value="Csm6_6H"/>
    <property type="match status" value="1"/>
</dbReference>
<gene>
    <name evidence="2" type="ORF">RJ53_09415</name>
</gene>
<feature type="domain" description="Csm6 6H" evidence="1">
    <location>
        <begin position="159"/>
        <end position="224"/>
    </location>
</feature>
<keyword evidence="3" id="KW-1185">Reference proteome</keyword>
<comment type="caution">
    <text evidence="2">The sequence shown here is derived from an EMBL/GenBank/DDBJ whole genome shotgun (WGS) entry which is preliminary data.</text>
</comment>
<dbReference type="Proteomes" id="UP000730161">
    <property type="component" value="Unassembled WGS sequence"/>
</dbReference>